<organism evidence="10 11">
    <name type="scientific">Sinanodonta woodiana</name>
    <name type="common">Chinese pond mussel</name>
    <name type="synonym">Anodonta woodiana</name>
    <dbReference type="NCBI Taxonomy" id="1069815"/>
    <lineage>
        <taxon>Eukaryota</taxon>
        <taxon>Metazoa</taxon>
        <taxon>Spiralia</taxon>
        <taxon>Lophotrochozoa</taxon>
        <taxon>Mollusca</taxon>
        <taxon>Bivalvia</taxon>
        <taxon>Autobranchia</taxon>
        <taxon>Heteroconchia</taxon>
        <taxon>Palaeoheterodonta</taxon>
        <taxon>Unionida</taxon>
        <taxon>Unionoidea</taxon>
        <taxon>Unionidae</taxon>
        <taxon>Unioninae</taxon>
        <taxon>Sinanodonta</taxon>
    </lineage>
</organism>
<evidence type="ECO:0000313" key="11">
    <source>
        <dbReference type="Proteomes" id="UP001634394"/>
    </source>
</evidence>
<dbReference type="NCBIfam" id="TIGR00861">
    <property type="entry name" value="MIP"/>
    <property type="match status" value="1"/>
</dbReference>
<dbReference type="GO" id="GO:0005886">
    <property type="term" value="C:plasma membrane"/>
    <property type="evidence" value="ECO:0007669"/>
    <property type="project" value="UniProtKB-ARBA"/>
</dbReference>
<feature type="transmembrane region" description="Helical" evidence="9">
    <location>
        <begin position="259"/>
        <end position="281"/>
    </location>
</feature>
<name>A0ABD3VBK0_SINWO</name>
<comment type="subcellular location">
    <subcellularLocation>
        <location evidence="1">Membrane</location>
        <topology evidence="1">Multi-pass membrane protein</topology>
    </subcellularLocation>
</comment>
<dbReference type="InterPro" id="IPR034294">
    <property type="entry name" value="Aquaporin_transptr"/>
</dbReference>
<feature type="transmembrane region" description="Helical" evidence="9">
    <location>
        <begin position="226"/>
        <end position="247"/>
    </location>
</feature>
<gene>
    <name evidence="10" type="ORF">ACJMK2_009191</name>
</gene>
<keyword evidence="4 8" id="KW-0812">Transmembrane</keyword>
<feature type="transmembrane region" description="Helical" evidence="9">
    <location>
        <begin position="182"/>
        <end position="206"/>
    </location>
</feature>
<keyword evidence="5" id="KW-0677">Repeat</keyword>
<proteinExistence type="inferred from homology"/>
<reference evidence="10 11" key="1">
    <citation type="submission" date="2024-11" db="EMBL/GenBank/DDBJ databases">
        <title>Chromosome-level genome assembly of the freshwater bivalve Anodonta woodiana.</title>
        <authorList>
            <person name="Chen X."/>
        </authorList>
    </citation>
    <scope>NUCLEOTIDE SEQUENCE [LARGE SCALE GENOMIC DNA]</scope>
    <source>
        <strain evidence="10">MN2024</strain>
        <tissue evidence="10">Gills</tissue>
    </source>
</reference>
<accession>A0ABD3VBK0</accession>
<comment type="similarity">
    <text evidence="2 8">Belongs to the MIP/aquaporin (TC 1.A.8) family.</text>
</comment>
<dbReference type="SUPFAM" id="SSF81338">
    <property type="entry name" value="Aquaporin-like"/>
    <property type="match status" value="1"/>
</dbReference>
<dbReference type="Proteomes" id="UP001634394">
    <property type="component" value="Unassembled WGS sequence"/>
</dbReference>
<dbReference type="PANTHER" id="PTHR19139:SF199">
    <property type="entry name" value="MIP17260P"/>
    <property type="match status" value="1"/>
</dbReference>
<comment type="caution">
    <text evidence="10">The sequence shown here is derived from an EMBL/GenBank/DDBJ whole genome shotgun (WGS) entry which is preliminary data.</text>
</comment>
<evidence type="ECO:0000256" key="6">
    <source>
        <dbReference type="ARBA" id="ARBA00022989"/>
    </source>
</evidence>
<keyword evidence="6 9" id="KW-1133">Transmembrane helix</keyword>
<evidence type="ECO:0000256" key="4">
    <source>
        <dbReference type="ARBA" id="ARBA00022692"/>
    </source>
</evidence>
<keyword evidence="3 8" id="KW-0813">Transport</keyword>
<dbReference type="InterPro" id="IPR000425">
    <property type="entry name" value="MIP"/>
</dbReference>
<feature type="transmembrane region" description="Helical" evidence="9">
    <location>
        <begin position="92"/>
        <end position="114"/>
    </location>
</feature>
<evidence type="ECO:0000256" key="9">
    <source>
        <dbReference type="SAM" id="Phobius"/>
    </source>
</evidence>
<evidence type="ECO:0000256" key="8">
    <source>
        <dbReference type="RuleBase" id="RU000477"/>
    </source>
</evidence>
<dbReference type="GO" id="GO:0048878">
    <property type="term" value="P:chemical homeostasis"/>
    <property type="evidence" value="ECO:0007669"/>
    <property type="project" value="UniProtKB-ARBA"/>
</dbReference>
<keyword evidence="11" id="KW-1185">Reference proteome</keyword>
<dbReference type="GO" id="GO:0015250">
    <property type="term" value="F:water channel activity"/>
    <property type="evidence" value="ECO:0007669"/>
    <property type="project" value="UniProtKB-ARBA"/>
</dbReference>
<dbReference type="CDD" id="cd00333">
    <property type="entry name" value="MIP"/>
    <property type="match status" value="1"/>
</dbReference>
<dbReference type="PANTHER" id="PTHR19139">
    <property type="entry name" value="AQUAPORIN TRANSPORTER"/>
    <property type="match status" value="1"/>
</dbReference>
<evidence type="ECO:0000256" key="3">
    <source>
        <dbReference type="ARBA" id="ARBA00022448"/>
    </source>
</evidence>
<evidence type="ECO:0000256" key="2">
    <source>
        <dbReference type="ARBA" id="ARBA00006175"/>
    </source>
</evidence>
<protein>
    <submittedName>
        <fullName evidence="10">Uncharacterized protein</fullName>
    </submittedName>
</protein>
<dbReference type="AlphaFoldDB" id="A0ABD3VBK0"/>
<keyword evidence="7 9" id="KW-0472">Membrane</keyword>
<dbReference type="Pfam" id="PF00230">
    <property type="entry name" value="MIP"/>
    <property type="match status" value="1"/>
</dbReference>
<dbReference type="EMBL" id="JBJQND010000012">
    <property type="protein sequence ID" value="KAL3858942.1"/>
    <property type="molecule type" value="Genomic_DNA"/>
</dbReference>
<feature type="transmembrane region" description="Helical" evidence="9">
    <location>
        <begin position="140"/>
        <end position="161"/>
    </location>
</feature>
<dbReference type="PRINTS" id="PR00783">
    <property type="entry name" value="MINTRINSICP"/>
</dbReference>
<evidence type="ECO:0000256" key="1">
    <source>
        <dbReference type="ARBA" id="ARBA00004141"/>
    </source>
</evidence>
<feature type="transmembrane region" description="Helical" evidence="9">
    <location>
        <begin position="301"/>
        <end position="318"/>
    </location>
</feature>
<dbReference type="Gene3D" id="1.20.1080.10">
    <property type="entry name" value="Glycerol uptake facilitator protein"/>
    <property type="match status" value="1"/>
</dbReference>
<evidence type="ECO:0000313" key="10">
    <source>
        <dbReference type="EMBL" id="KAL3858942.1"/>
    </source>
</evidence>
<evidence type="ECO:0000256" key="5">
    <source>
        <dbReference type="ARBA" id="ARBA00022737"/>
    </source>
</evidence>
<dbReference type="InterPro" id="IPR023271">
    <property type="entry name" value="Aquaporin-like"/>
</dbReference>
<evidence type="ECO:0000256" key="7">
    <source>
        <dbReference type="ARBA" id="ARBA00023136"/>
    </source>
</evidence>
<sequence>MRSNTELCNLQPNIQALTEEEEDWFRPEVDVGKGHLNHRLRYKWPSEFHMSGDFKDEEDRKSYLVENFSENIRARVRTSLIDIKTLRFWRAVVAEFVGTFILVLAGCGSCIQNWNVQNATVIQLNDTEVNMTNNYTSTDIVQIALTFGLSVSTIIWVIAHISGGHVNPAVTCAMLITRHISFTRASVFIVAQLLGATTGAGILLAITPGERHGTLGCTLLGPGVEAEMGVAVEFCITFVLVLTVFASCDKRRKDLGGSFPLTIGLSVTMCHLFAVRFTGSSMNTARSFGPALVMGIWSNHWVYWAGPILGGIVSGLFYDNVFAVNASLEKCQGCLLASQYDDDDYVPKKYRLTIIDEGDVEPRQTVV</sequence>
<dbReference type="FunFam" id="1.20.1080.10:FF:000009">
    <property type="entry name" value="aquaporin-4 isoform X1"/>
    <property type="match status" value="1"/>
</dbReference>